<proteinExistence type="predicted"/>
<dbReference type="EMBL" id="JAQQBR010001831">
    <property type="protein sequence ID" value="KAK0168261.1"/>
    <property type="molecule type" value="Genomic_DNA"/>
</dbReference>
<dbReference type="Proteomes" id="UP001168972">
    <property type="component" value="Unassembled WGS sequence"/>
</dbReference>
<reference evidence="2" key="2">
    <citation type="submission" date="2023-03" db="EMBL/GenBank/DDBJ databases">
        <authorList>
            <person name="Inwood S.N."/>
            <person name="Skelly J.G."/>
            <person name="Guhlin J."/>
            <person name="Harrop T.W.R."/>
            <person name="Goldson S.G."/>
            <person name="Dearden P.K."/>
        </authorList>
    </citation>
    <scope>NUCLEOTIDE SEQUENCE</scope>
    <source>
        <strain evidence="2">Lincoln</strain>
        <tissue evidence="2">Whole body</tissue>
    </source>
</reference>
<name>A0AA39FF09_MICHY</name>
<gene>
    <name evidence="2" type="ORF">PV327_002085</name>
</gene>
<evidence type="ECO:0000313" key="2">
    <source>
        <dbReference type="EMBL" id="KAK0168261.1"/>
    </source>
</evidence>
<feature type="compositionally biased region" description="Basic and acidic residues" evidence="1">
    <location>
        <begin position="311"/>
        <end position="322"/>
    </location>
</feature>
<sequence>MANTSNLSGDAIDAIRPDLEAFASLWTSLRVTYEGTNITKTIARLLHMYQPEDGIQAYERLLKTLFVLLEDFDGNGLRLLVSMVPPPKGSSDETIKDVFFKATGFVRIDAPIFHQNYPLLSPVTNPMDSEINKEINCENNSFRQLIRENINDKKKSNSNDTSTSRSDSPQMLSQDYYPFRGFPPTENYLQNQNSQRHDSGQYFMSTDHCESSANLSLNKFKMNWLQGPYCMQNGNVRQSNSCYRDMLVKTMDNKYLRVPIAHCNSNLHYYNSPYQIAPAERKVQSNSKHTITSGFLTNSLQNHIANSSYLKQEEKDRNDETRNSQGNSDLIEHNYNLMKNPDEKSDEIDDKQCQDIIRDEIYKMDVVNCENYDPISLEDCIIENLTVSRNLAESVKGFLKRAEDDESSSVNGDNLEMGKKSVDDNSNKNPHRKKNSQLQTQKLSEKNAIHNIKEMKNCPNEINDSSYNFIYQTNSMSELAAYKRQYYDALLNIQRAKMAVANSLILSPMQRRSDYDPYHPDNLQQPRWIFQQPQRLIVGPSYAQRFGQPEYSSIHNTCVRPNDWMSNYPSTRVAQETPMMHNSYDSRVLYSNHELTSQMNDCVPNDTKLEAKKRKLENIVVKLKENEMNSIHN</sequence>
<comment type="caution">
    <text evidence="2">The sequence shown here is derived from an EMBL/GenBank/DDBJ whole genome shotgun (WGS) entry which is preliminary data.</text>
</comment>
<organism evidence="2 3">
    <name type="scientific">Microctonus hyperodae</name>
    <name type="common">Parasitoid wasp</name>
    <dbReference type="NCBI Taxonomy" id="165561"/>
    <lineage>
        <taxon>Eukaryota</taxon>
        <taxon>Metazoa</taxon>
        <taxon>Ecdysozoa</taxon>
        <taxon>Arthropoda</taxon>
        <taxon>Hexapoda</taxon>
        <taxon>Insecta</taxon>
        <taxon>Pterygota</taxon>
        <taxon>Neoptera</taxon>
        <taxon>Endopterygota</taxon>
        <taxon>Hymenoptera</taxon>
        <taxon>Apocrita</taxon>
        <taxon>Ichneumonoidea</taxon>
        <taxon>Braconidae</taxon>
        <taxon>Euphorinae</taxon>
        <taxon>Microctonus</taxon>
    </lineage>
</organism>
<accession>A0AA39FF09</accession>
<evidence type="ECO:0000256" key="1">
    <source>
        <dbReference type="SAM" id="MobiDB-lite"/>
    </source>
</evidence>
<feature type="compositionally biased region" description="Basic and acidic residues" evidence="1">
    <location>
        <begin position="416"/>
        <end position="426"/>
    </location>
</feature>
<reference evidence="2" key="1">
    <citation type="journal article" date="2023" name="bioRxiv">
        <title>Scaffold-level genome assemblies of two parasitoid biocontrol wasps reveal the parthenogenesis mechanism and an associated novel virus.</title>
        <authorList>
            <person name="Inwood S."/>
            <person name="Skelly J."/>
            <person name="Guhlin J."/>
            <person name="Harrop T."/>
            <person name="Goldson S."/>
            <person name="Dearden P."/>
        </authorList>
    </citation>
    <scope>NUCLEOTIDE SEQUENCE</scope>
    <source>
        <strain evidence="2">Lincoln</strain>
        <tissue evidence="2">Whole body</tissue>
    </source>
</reference>
<feature type="region of interest" description="Disordered" evidence="1">
    <location>
        <begin position="400"/>
        <end position="442"/>
    </location>
</feature>
<feature type="region of interest" description="Disordered" evidence="1">
    <location>
        <begin position="310"/>
        <end position="332"/>
    </location>
</feature>
<protein>
    <submittedName>
        <fullName evidence="2">Uncharacterized protein</fullName>
    </submittedName>
</protein>
<feature type="region of interest" description="Disordered" evidence="1">
    <location>
        <begin position="149"/>
        <end position="176"/>
    </location>
</feature>
<feature type="compositionally biased region" description="Low complexity" evidence="1">
    <location>
        <begin position="158"/>
        <end position="168"/>
    </location>
</feature>
<dbReference type="AlphaFoldDB" id="A0AA39FF09"/>
<keyword evidence="3" id="KW-1185">Reference proteome</keyword>
<evidence type="ECO:0000313" key="3">
    <source>
        <dbReference type="Proteomes" id="UP001168972"/>
    </source>
</evidence>